<protein>
    <submittedName>
        <fullName evidence="1">Uncharacterized protein</fullName>
    </submittedName>
</protein>
<name>A0A6J4R5T3_9ACTN</name>
<proteinExistence type="predicted"/>
<evidence type="ECO:0000313" key="1">
    <source>
        <dbReference type="EMBL" id="CAA9460973.1"/>
    </source>
</evidence>
<dbReference type="EMBL" id="CADCVE010000080">
    <property type="protein sequence ID" value="CAA9460973.1"/>
    <property type="molecule type" value="Genomic_DNA"/>
</dbReference>
<sequence>MVTTVVSTINTTERSIVYIRAVKIERYGEQYGIYYQAVRSYREGGKVKQEVIHLGQHPTVDAALDSWSDEIKELKKTRPSKAKKLQGKLERLRKLIKK</sequence>
<organism evidence="1">
    <name type="scientific">uncultured Rubrobacteraceae bacterium</name>
    <dbReference type="NCBI Taxonomy" id="349277"/>
    <lineage>
        <taxon>Bacteria</taxon>
        <taxon>Bacillati</taxon>
        <taxon>Actinomycetota</taxon>
        <taxon>Rubrobacteria</taxon>
        <taxon>Rubrobacterales</taxon>
        <taxon>Rubrobacteraceae</taxon>
        <taxon>environmental samples</taxon>
    </lineage>
</organism>
<reference evidence="1" key="1">
    <citation type="submission" date="2020-02" db="EMBL/GenBank/DDBJ databases">
        <authorList>
            <person name="Meier V. D."/>
        </authorList>
    </citation>
    <scope>NUCLEOTIDE SEQUENCE</scope>
    <source>
        <strain evidence="1">AVDCRST_MAG28</strain>
    </source>
</reference>
<accession>A0A6J4R5T3</accession>
<dbReference type="AlphaFoldDB" id="A0A6J4R5T3"/>
<gene>
    <name evidence="1" type="ORF">AVDCRST_MAG28-3273</name>
</gene>